<gene>
    <name evidence="1" type="ORF">LX64_04730</name>
</gene>
<comment type="caution">
    <text evidence="1">The sequence shown here is derived from an EMBL/GenBank/DDBJ whole genome shotgun (WGS) entry which is preliminary data.</text>
</comment>
<dbReference type="AlphaFoldDB" id="A0A327Q2Q5"/>
<dbReference type="Proteomes" id="UP000249547">
    <property type="component" value="Unassembled WGS sequence"/>
</dbReference>
<evidence type="ECO:0000313" key="1">
    <source>
        <dbReference type="EMBL" id="RAI98745.1"/>
    </source>
</evidence>
<dbReference type="RefSeq" id="WP_111600111.1">
    <property type="nucleotide sequence ID" value="NZ_QLLL01000011.1"/>
</dbReference>
<keyword evidence="2" id="KW-1185">Reference proteome</keyword>
<proteinExistence type="predicted"/>
<name>A0A327Q2Q5_9BACT</name>
<reference evidence="1 2" key="1">
    <citation type="submission" date="2018-06" db="EMBL/GenBank/DDBJ databases">
        <title>Genomic Encyclopedia of Archaeal and Bacterial Type Strains, Phase II (KMG-II): from individual species to whole genera.</title>
        <authorList>
            <person name="Goeker M."/>
        </authorList>
    </citation>
    <scope>NUCLEOTIDE SEQUENCE [LARGE SCALE GENOMIC DNA]</scope>
    <source>
        <strain evidence="1 2">DSM 23857</strain>
    </source>
</reference>
<accession>A0A327Q2Q5</accession>
<sequence length="83" mass="9448">MHQFTLTFDHDNKHFLVLVTPTPHHYHAVIDEDHEVTFTKKEDGSLDVADSKLIENPLATAIATRILEYVNANTRDESFTSTP</sequence>
<organism evidence="1 2">
    <name type="scientific">Chitinophaga skermanii</name>
    <dbReference type="NCBI Taxonomy" id="331697"/>
    <lineage>
        <taxon>Bacteria</taxon>
        <taxon>Pseudomonadati</taxon>
        <taxon>Bacteroidota</taxon>
        <taxon>Chitinophagia</taxon>
        <taxon>Chitinophagales</taxon>
        <taxon>Chitinophagaceae</taxon>
        <taxon>Chitinophaga</taxon>
    </lineage>
</organism>
<dbReference type="OrthoDB" id="679060at2"/>
<evidence type="ECO:0000313" key="2">
    <source>
        <dbReference type="Proteomes" id="UP000249547"/>
    </source>
</evidence>
<dbReference type="EMBL" id="QLLL01000011">
    <property type="protein sequence ID" value="RAI98745.1"/>
    <property type="molecule type" value="Genomic_DNA"/>
</dbReference>
<protein>
    <submittedName>
        <fullName evidence="1">Uncharacterized protein</fullName>
    </submittedName>
</protein>